<reference evidence="9" key="2">
    <citation type="submission" date="2020-05" db="UniProtKB">
        <authorList>
            <consortium name="EnsemblMetazoa"/>
        </authorList>
    </citation>
    <scope>IDENTIFICATION</scope>
    <source>
        <strain evidence="9">IAEA</strain>
    </source>
</reference>
<accession>A0A1A9W4F2</accession>
<dbReference type="EnsemblMetazoa" id="GBRI005910-RA">
    <property type="protein sequence ID" value="GBRI005910-PA"/>
    <property type="gene ID" value="GBRI005910"/>
</dbReference>
<dbReference type="GO" id="GO:0005886">
    <property type="term" value="C:plasma membrane"/>
    <property type="evidence" value="ECO:0007669"/>
    <property type="project" value="UniProtKB-SubCell"/>
</dbReference>
<sequence>MIAKKVATYFVNLTSVLIVYDSSYRLTTCNDYNGVKNFCLQEHYLDTVQQAFDHQIQRDFLYARYAATRNARLRLKDKYHLFLCEYENPAEFLGNELLQYGADGRGVVYDNGTAEGMFGGLFAQHIELAIGCIYNWYNDLYEASNVITQSTVKLLTPGPAQCPRWRITIMPFSLELWIFIAFATILYSLIFHFIKYSGHRLQQIHSTRSQYNHLQYFLKSFLDVFAVFIQQPSADTKNTYSGQLKSILTTPLFTDPVDTMDKWIKTNWKWTAPLKEWIMNIIHSDLIKEQILSQKFEINDYDSLYKATKQTV</sequence>
<comment type="subcellular location">
    <subcellularLocation>
        <location evidence="1">Cell membrane</location>
        <topology evidence="1">Multi-pass membrane protein</topology>
    </subcellularLocation>
</comment>
<feature type="transmembrane region" description="Helical" evidence="8">
    <location>
        <begin position="176"/>
        <end position="194"/>
    </location>
</feature>
<evidence type="ECO:0000313" key="9">
    <source>
        <dbReference type="EnsemblMetazoa" id="GBRI005910-PA"/>
    </source>
</evidence>
<evidence type="ECO:0000313" key="10">
    <source>
        <dbReference type="Proteomes" id="UP000091820"/>
    </source>
</evidence>
<evidence type="ECO:0000256" key="8">
    <source>
        <dbReference type="SAM" id="Phobius"/>
    </source>
</evidence>
<name>A0A1A9W4F2_9MUSC</name>
<keyword evidence="2" id="KW-1003">Cell membrane</keyword>
<keyword evidence="4 8" id="KW-1133">Transmembrane helix</keyword>
<evidence type="ECO:0000256" key="2">
    <source>
        <dbReference type="ARBA" id="ARBA00022475"/>
    </source>
</evidence>
<evidence type="ECO:0008006" key="11">
    <source>
        <dbReference type="Google" id="ProtNLM"/>
    </source>
</evidence>
<evidence type="ECO:0000256" key="5">
    <source>
        <dbReference type="ARBA" id="ARBA00023136"/>
    </source>
</evidence>
<reference evidence="10" key="1">
    <citation type="submission" date="2014-03" db="EMBL/GenBank/DDBJ databases">
        <authorList>
            <person name="Aksoy S."/>
            <person name="Warren W."/>
            <person name="Wilson R.K."/>
        </authorList>
    </citation>
    <scope>NUCLEOTIDE SEQUENCE [LARGE SCALE GENOMIC DNA]</scope>
    <source>
        <strain evidence="10">IAEA</strain>
    </source>
</reference>
<dbReference type="PANTHER" id="PTHR42643">
    <property type="entry name" value="IONOTROPIC RECEPTOR 20A-RELATED"/>
    <property type="match status" value="1"/>
</dbReference>
<keyword evidence="5 8" id="KW-0472">Membrane</keyword>
<dbReference type="InterPro" id="IPR052192">
    <property type="entry name" value="Insect_Ionotropic_Sensory_Rcpt"/>
</dbReference>
<evidence type="ECO:0000256" key="7">
    <source>
        <dbReference type="ARBA" id="ARBA00023180"/>
    </source>
</evidence>
<dbReference type="AlphaFoldDB" id="A0A1A9W4F2"/>
<keyword evidence="3 8" id="KW-0812">Transmembrane</keyword>
<evidence type="ECO:0000256" key="3">
    <source>
        <dbReference type="ARBA" id="ARBA00022692"/>
    </source>
</evidence>
<proteinExistence type="predicted"/>
<evidence type="ECO:0000256" key="4">
    <source>
        <dbReference type="ARBA" id="ARBA00022989"/>
    </source>
</evidence>
<keyword evidence="7" id="KW-0325">Glycoprotein</keyword>
<organism evidence="9 10">
    <name type="scientific">Glossina brevipalpis</name>
    <dbReference type="NCBI Taxonomy" id="37001"/>
    <lineage>
        <taxon>Eukaryota</taxon>
        <taxon>Metazoa</taxon>
        <taxon>Ecdysozoa</taxon>
        <taxon>Arthropoda</taxon>
        <taxon>Hexapoda</taxon>
        <taxon>Insecta</taxon>
        <taxon>Pterygota</taxon>
        <taxon>Neoptera</taxon>
        <taxon>Endopterygota</taxon>
        <taxon>Diptera</taxon>
        <taxon>Brachycera</taxon>
        <taxon>Muscomorpha</taxon>
        <taxon>Hippoboscoidea</taxon>
        <taxon>Glossinidae</taxon>
        <taxon>Glossina</taxon>
    </lineage>
</organism>
<dbReference type="Gene3D" id="1.10.287.70">
    <property type="match status" value="1"/>
</dbReference>
<protein>
    <recommendedName>
        <fullName evidence="11">Ionotropic glutamate receptor C-terminal domain-containing protein</fullName>
    </recommendedName>
</protein>
<dbReference type="VEuPathDB" id="VectorBase:GBRI005910"/>
<dbReference type="Proteomes" id="UP000091820">
    <property type="component" value="Unassembled WGS sequence"/>
</dbReference>
<evidence type="ECO:0000256" key="6">
    <source>
        <dbReference type="ARBA" id="ARBA00023170"/>
    </source>
</evidence>
<keyword evidence="10" id="KW-1185">Reference proteome</keyword>
<keyword evidence="6" id="KW-0675">Receptor</keyword>
<evidence type="ECO:0000256" key="1">
    <source>
        <dbReference type="ARBA" id="ARBA00004651"/>
    </source>
</evidence>
<dbReference type="PANTHER" id="PTHR42643:SF40">
    <property type="entry name" value="IONOTROPIC RECEPTOR 41A-RELATED"/>
    <property type="match status" value="1"/>
</dbReference>